<evidence type="ECO:0000313" key="3">
    <source>
        <dbReference type="Proteomes" id="UP001195483"/>
    </source>
</evidence>
<reference evidence="2" key="1">
    <citation type="journal article" date="2021" name="Genome Biol. Evol.">
        <title>A High-Quality Reference Genome for a Parasitic Bivalve with Doubly Uniparental Inheritance (Bivalvia: Unionida).</title>
        <authorList>
            <person name="Smith C.H."/>
        </authorList>
    </citation>
    <scope>NUCLEOTIDE SEQUENCE</scope>
    <source>
        <strain evidence="2">CHS0354</strain>
    </source>
</reference>
<accession>A0AAE0SFW1</accession>
<organism evidence="2 3">
    <name type="scientific">Potamilus streckersoni</name>
    <dbReference type="NCBI Taxonomy" id="2493646"/>
    <lineage>
        <taxon>Eukaryota</taxon>
        <taxon>Metazoa</taxon>
        <taxon>Spiralia</taxon>
        <taxon>Lophotrochozoa</taxon>
        <taxon>Mollusca</taxon>
        <taxon>Bivalvia</taxon>
        <taxon>Autobranchia</taxon>
        <taxon>Heteroconchia</taxon>
        <taxon>Palaeoheterodonta</taxon>
        <taxon>Unionida</taxon>
        <taxon>Unionoidea</taxon>
        <taxon>Unionidae</taxon>
        <taxon>Ambleminae</taxon>
        <taxon>Lampsilini</taxon>
        <taxon>Potamilus</taxon>
    </lineage>
</organism>
<comment type="caution">
    <text evidence="2">The sequence shown here is derived from an EMBL/GenBank/DDBJ whole genome shotgun (WGS) entry which is preliminary data.</text>
</comment>
<dbReference type="EMBL" id="JAEAOA010000152">
    <property type="protein sequence ID" value="KAK3590605.1"/>
    <property type="molecule type" value="Genomic_DNA"/>
</dbReference>
<dbReference type="Proteomes" id="UP001195483">
    <property type="component" value="Unassembled WGS sequence"/>
</dbReference>
<proteinExistence type="predicted"/>
<feature type="region of interest" description="Disordered" evidence="1">
    <location>
        <begin position="162"/>
        <end position="195"/>
    </location>
</feature>
<dbReference type="AlphaFoldDB" id="A0AAE0SFW1"/>
<name>A0AAE0SFW1_9BIVA</name>
<gene>
    <name evidence="2" type="ORF">CHS0354_001630</name>
</gene>
<evidence type="ECO:0000313" key="2">
    <source>
        <dbReference type="EMBL" id="KAK3590605.1"/>
    </source>
</evidence>
<keyword evidence="3" id="KW-1185">Reference proteome</keyword>
<evidence type="ECO:0000256" key="1">
    <source>
        <dbReference type="SAM" id="MobiDB-lite"/>
    </source>
</evidence>
<reference evidence="2" key="3">
    <citation type="submission" date="2023-05" db="EMBL/GenBank/DDBJ databases">
        <authorList>
            <person name="Smith C.H."/>
        </authorList>
    </citation>
    <scope>NUCLEOTIDE SEQUENCE</scope>
    <source>
        <strain evidence="2">CHS0354</strain>
        <tissue evidence="2">Mantle</tissue>
    </source>
</reference>
<reference evidence="2" key="2">
    <citation type="journal article" date="2021" name="Genome Biol. Evol.">
        <title>Developing a high-quality reference genome for a parasitic bivalve with doubly uniparental inheritance (Bivalvia: Unionida).</title>
        <authorList>
            <person name="Smith C.H."/>
        </authorList>
    </citation>
    <scope>NUCLEOTIDE SEQUENCE</scope>
    <source>
        <strain evidence="2">CHS0354</strain>
        <tissue evidence="2">Mantle</tissue>
    </source>
</reference>
<feature type="compositionally biased region" description="Basic and acidic residues" evidence="1">
    <location>
        <begin position="177"/>
        <end position="192"/>
    </location>
</feature>
<protein>
    <submittedName>
        <fullName evidence="2">Uncharacterized protein</fullName>
    </submittedName>
</protein>
<sequence length="219" mass="25781">MTVRMSSSSSIPRDNRTFVILNLDFNDNRIFINYMPSLNLDWDRDIYRTNSAITSICKFLKNCRHAYVVYHRLDEGDKCSFTSDIQYDIIHEYPARNGAKRDMKNGIWHTSFFREMKELEKSCYAVKSQQVKFINNMTKYLHQAPRKYVGATSLAMDTYWSSSPAAQPNETDQEILDGTKKDTQKKRGSEKIKARKRICQRINVSREPDREMRSNFCKK</sequence>